<proteinExistence type="predicted"/>
<dbReference type="GO" id="GO:0030313">
    <property type="term" value="C:cell envelope"/>
    <property type="evidence" value="ECO:0007669"/>
    <property type="project" value="UniProtKB-SubCell"/>
</dbReference>
<dbReference type="Proteomes" id="UP000585363">
    <property type="component" value="Unassembled WGS sequence"/>
</dbReference>
<keyword evidence="4" id="KW-1185">Reference proteome</keyword>
<evidence type="ECO:0000313" key="3">
    <source>
        <dbReference type="EMBL" id="NMP26221.1"/>
    </source>
</evidence>
<comment type="caution">
    <text evidence="3">The sequence shown here is derived from an EMBL/GenBank/DDBJ whole genome shotgun (WGS) entry which is preliminary data.</text>
</comment>
<dbReference type="RefSeq" id="WP_169401908.1">
    <property type="nucleotide sequence ID" value="NZ_JAADJU010000002.1"/>
</dbReference>
<dbReference type="PANTHER" id="PTHR32347">
    <property type="entry name" value="EFFLUX SYSTEM COMPONENT YKNX-RELATED"/>
    <property type="match status" value="1"/>
</dbReference>
<reference evidence="3 4" key="2">
    <citation type="submission" date="2020-06" db="EMBL/GenBank/DDBJ databases">
        <title>Polyphasic characterization of a Rahnella strain isolated from tree sap.</title>
        <authorList>
            <person name="Kim I.S."/>
        </authorList>
    </citation>
    <scope>NUCLEOTIDE SEQUENCE [LARGE SCALE GENOMIC DNA]</scope>
    <source>
        <strain evidence="3 4">SAP-1</strain>
    </source>
</reference>
<protein>
    <submittedName>
        <fullName evidence="3">HlyD family efflux transporter periplasmic adaptor subunit</fullName>
    </submittedName>
</protein>
<dbReference type="SUPFAM" id="SSF111369">
    <property type="entry name" value="HlyD-like secretion proteins"/>
    <property type="match status" value="1"/>
</dbReference>
<evidence type="ECO:0000313" key="4">
    <source>
        <dbReference type="Proteomes" id="UP000585363"/>
    </source>
</evidence>
<dbReference type="Gene3D" id="2.40.50.100">
    <property type="match status" value="1"/>
</dbReference>
<sequence>MEQEHNQSLAILLHLLHRARECQGSAQLGFVMVNETRQLLTYRQAAFWSEGLRRHVASLSGLADPDPTAPYLQWLHKLFAHLAQQLDHQVNSHCCDATSMPDELASEWSAWLPEYGLWLSLGEYGALFLAREQPWSDYEIKLAEELAHGYQHALSKYAPRRNWRRVALAWLQGGRYRKAWLMVPLLVCFFPVRMSVLAHAEVVPSEPLLMRAPLSGVIDKVLVLPNQRVAKGDALFSLDETVQAGQYALALQEALAAKESFRVNAQMAVTDDKNRLELSQGKARLEAKDISADYAGREVVRLHVAAPRDGVVVFSDRNDWQGKAVTLGEKVMTLADPDKVELTAWLPAADAVDLRPGSPVTLYPNASPLNAYDATLVRIAYKAEVNDSNLLAYRMQARFDSQQKLPLLGQMGTARVYGDRVPLCYYLLRRPLTAARQWLGW</sequence>
<dbReference type="AlphaFoldDB" id="A0A848MGD6"/>
<evidence type="ECO:0000256" key="2">
    <source>
        <dbReference type="ARBA" id="ARBA00023054"/>
    </source>
</evidence>
<dbReference type="InterPro" id="IPR050465">
    <property type="entry name" value="UPF0194_transport"/>
</dbReference>
<dbReference type="Gene3D" id="2.40.30.170">
    <property type="match status" value="1"/>
</dbReference>
<dbReference type="PANTHER" id="PTHR32347:SF23">
    <property type="entry name" value="BLL5650 PROTEIN"/>
    <property type="match status" value="1"/>
</dbReference>
<reference evidence="3 4" key="1">
    <citation type="submission" date="2020-01" db="EMBL/GenBank/DDBJ databases">
        <authorList>
            <person name="Lee S.D."/>
        </authorList>
    </citation>
    <scope>NUCLEOTIDE SEQUENCE [LARGE SCALE GENOMIC DNA]</scope>
    <source>
        <strain evidence="3 4">SAP-1</strain>
    </source>
</reference>
<name>A0A848MGD6_9GAMM</name>
<keyword evidence="2" id="KW-0175">Coiled coil</keyword>
<evidence type="ECO:0000256" key="1">
    <source>
        <dbReference type="ARBA" id="ARBA00004196"/>
    </source>
</evidence>
<accession>A0A848MGD6</accession>
<organism evidence="3 4">
    <name type="scientific">Rouxiella aceris</name>
    <dbReference type="NCBI Taxonomy" id="2703884"/>
    <lineage>
        <taxon>Bacteria</taxon>
        <taxon>Pseudomonadati</taxon>
        <taxon>Pseudomonadota</taxon>
        <taxon>Gammaproteobacteria</taxon>
        <taxon>Enterobacterales</taxon>
        <taxon>Yersiniaceae</taxon>
        <taxon>Rouxiella</taxon>
    </lineage>
</organism>
<comment type="subcellular location">
    <subcellularLocation>
        <location evidence="1">Cell envelope</location>
    </subcellularLocation>
</comment>
<gene>
    <name evidence="3" type="ORF">GW590_04955</name>
</gene>
<dbReference type="EMBL" id="JAADJU010000002">
    <property type="protein sequence ID" value="NMP26221.1"/>
    <property type="molecule type" value="Genomic_DNA"/>
</dbReference>